<keyword evidence="6" id="KW-1185">Reference proteome</keyword>
<dbReference type="PROSITE" id="PS00061">
    <property type="entry name" value="ADH_SHORT"/>
    <property type="match status" value="1"/>
</dbReference>
<keyword evidence="3" id="KW-0560">Oxidoreductase</keyword>
<dbReference type="SUPFAM" id="SSF51735">
    <property type="entry name" value="NAD(P)-binding Rossmann-fold domains"/>
    <property type="match status" value="1"/>
</dbReference>
<accession>A0AAW0GU58</accession>
<reference evidence="5 6" key="1">
    <citation type="submission" date="2022-09" db="EMBL/GenBank/DDBJ databases">
        <authorList>
            <person name="Palmer J.M."/>
        </authorList>
    </citation>
    <scope>NUCLEOTIDE SEQUENCE [LARGE SCALE GENOMIC DNA]</scope>
    <source>
        <strain evidence="5 6">DSM 7382</strain>
    </source>
</reference>
<evidence type="ECO:0000256" key="4">
    <source>
        <dbReference type="RuleBase" id="RU000363"/>
    </source>
</evidence>
<dbReference type="PRINTS" id="PR00080">
    <property type="entry name" value="SDRFAMILY"/>
</dbReference>
<dbReference type="PANTHER" id="PTHR43976:SF16">
    <property type="entry name" value="SHORT-CHAIN DEHYDROGENASE_REDUCTASE FAMILY PROTEIN"/>
    <property type="match status" value="1"/>
</dbReference>
<dbReference type="InterPro" id="IPR051911">
    <property type="entry name" value="SDR_oxidoreductase"/>
</dbReference>
<sequence length="283" mass="30618">MAPRVWFITGTSTGIGRYMAELLLKKGEIVVATARKPEVLADLKAHYPSTQLLILQLDVNKLQDIKTTLTSAKNAFGRIDVVFNNAGYAVVGDIEATPEDEARTQFDTNFWGAANVSREAVRFFREENKPSGGLLITNTSLTGIVGVPGFGYYAASKHALEGFTKTLAAELDPAWNIKVSIVVLGSFYTSAITKIGTGFAHPAYTKPDLPSVAMRALLNSSQRLGADAAKAVERIYEFSLDAEPSLHFPLGQDAVAGIKNEIKRLGEDVGRHEVRSEGLGFDV</sequence>
<evidence type="ECO:0000256" key="3">
    <source>
        <dbReference type="ARBA" id="ARBA00023002"/>
    </source>
</evidence>
<protein>
    <recommendedName>
        <fullName evidence="7">NAD(P)-binding protein</fullName>
    </recommendedName>
</protein>
<dbReference type="EMBL" id="JASBNA010000003">
    <property type="protein sequence ID" value="KAK7693963.1"/>
    <property type="molecule type" value="Genomic_DNA"/>
</dbReference>
<evidence type="ECO:0000313" key="6">
    <source>
        <dbReference type="Proteomes" id="UP001385951"/>
    </source>
</evidence>
<evidence type="ECO:0000256" key="1">
    <source>
        <dbReference type="ARBA" id="ARBA00006484"/>
    </source>
</evidence>
<dbReference type="Gene3D" id="3.40.50.720">
    <property type="entry name" value="NAD(P)-binding Rossmann-like Domain"/>
    <property type="match status" value="1"/>
</dbReference>
<comment type="caution">
    <text evidence="5">The sequence shown here is derived from an EMBL/GenBank/DDBJ whole genome shotgun (WGS) entry which is preliminary data.</text>
</comment>
<proteinExistence type="inferred from homology"/>
<dbReference type="InterPro" id="IPR020904">
    <property type="entry name" value="Sc_DH/Rdtase_CS"/>
</dbReference>
<comment type="similarity">
    <text evidence="1 4">Belongs to the short-chain dehydrogenases/reductases (SDR) family.</text>
</comment>
<gene>
    <name evidence="5" type="ORF">QCA50_003538</name>
</gene>
<dbReference type="Pfam" id="PF00106">
    <property type="entry name" value="adh_short"/>
    <property type="match status" value="1"/>
</dbReference>
<evidence type="ECO:0000313" key="5">
    <source>
        <dbReference type="EMBL" id="KAK7693963.1"/>
    </source>
</evidence>
<evidence type="ECO:0000256" key="2">
    <source>
        <dbReference type="ARBA" id="ARBA00022857"/>
    </source>
</evidence>
<keyword evidence="2" id="KW-0521">NADP</keyword>
<dbReference type="InterPro" id="IPR036291">
    <property type="entry name" value="NAD(P)-bd_dom_sf"/>
</dbReference>
<dbReference type="PRINTS" id="PR00081">
    <property type="entry name" value="GDHRDH"/>
</dbReference>
<dbReference type="InterPro" id="IPR002347">
    <property type="entry name" value="SDR_fam"/>
</dbReference>
<dbReference type="Proteomes" id="UP001385951">
    <property type="component" value="Unassembled WGS sequence"/>
</dbReference>
<name>A0AAW0GU58_9APHY</name>
<evidence type="ECO:0008006" key="7">
    <source>
        <dbReference type="Google" id="ProtNLM"/>
    </source>
</evidence>
<dbReference type="PANTHER" id="PTHR43976">
    <property type="entry name" value="SHORT CHAIN DEHYDROGENASE"/>
    <property type="match status" value="1"/>
</dbReference>
<organism evidence="5 6">
    <name type="scientific">Cerrena zonata</name>
    <dbReference type="NCBI Taxonomy" id="2478898"/>
    <lineage>
        <taxon>Eukaryota</taxon>
        <taxon>Fungi</taxon>
        <taxon>Dikarya</taxon>
        <taxon>Basidiomycota</taxon>
        <taxon>Agaricomycotina</taxon>
        <taxon>Agaricomycetes</taxon>
        <taxon>Polyporales</taxon>
        <taxon>Cerrenaceae</taxon>
        <taxon>Cerrena</taxon>
    </lineage>
</organism>
<dbReference type="AlphaFoldDB" id="A0AAW0GU58"/>
<dbReference type="CDD" id="cd05374">
    <property type="entry name" value="17beta-HSD-like_SDR_c"/>
    <property type="match status" value="1"/>
</dbReference>
<dbReference type="GO" id="GO:0016491">
    <property type="term" value="F:oxidoreductase activity"/>
    <property type="evidence" value="ECO:0007669"/>
    <property type="project" value="UniProtKB-KW"/>
</dbReference>